<comment type="cofactor">
    <cofactor evidence="10">
        <name>Zn(2+)</name>
        <dbReference type="ChEBI" id="CHEBI:29105"/>
    </cofactor>
    <text evidence="10">Binds 1 zinc ion per subunit.</text>
</comment>
<dbReference type="NCBIfam" id="TIGR00364">
    <property type="entry name" value="7-cyano-7-deazaguanine synthase QueC"/>
    <property type="match status" value="1"/>
</dbReference>
<feature type="binding site" evidence="10">
    <location>
        <position position="203"/>
    </location>
    <ligand>
        <name>Zn(2+)</name>
        <dbReference type="ChEBI" id="CHEBI:29105"/>
    </ligand>
</feature>
<evidence type="ECO:0000256" key="5">
    <source>
        <dbReference type="ARBA" id="ARBA00022833"/>
    </source>
</evidence>
<dbReference type="PANTHER" id="PTHR42914">
    <property type="entry name" value="7-CYANO-7-DEAZAGUANINE SYNTHASE"/>
    <property type="match status" value="1"/>
</dbReference>
<feature type="binding site" evidence="10">
    <location>
        <position position="206"/>
    </location>
    <ligand>
        <name>Zn(2+)</name>
        <dbReference type="ChEBI" id="CHEBI:29105"/>
    </ligand>
</feature>
<keyword evidence="10" id="KW-0671">Queuosine biosynthesis</keyword>
<evidence type="ECO:0000256" key="8">
    <source>
        <dbReference type="ARBA" id="ARBA00039149"/>
    </source>
</evidence>
<dbReference type="EMBL" id="AFIJ01000038">
    <property type="protein sequence ID" value="EGL39365.1"/>
    <property type="molecule type" value="Genomic_DNA"/>
</dbReference>
<dbReference type="InterPro" id="IPR014729">
    <property type="entry name" value="Rossmann-like_a/b/a_fold"/>
</dbReference>
<accession>A0ABN0CYP0</accession>
<keyword evidence="3 10" id="KW-0479">Metal-binding</keyword>
<comment type="subunit">
    <text evidence="10">Homodimer.</text>
</comment>
<feature type="binding site" evidence="10">
    <location>
        <begin position="7"/>
        <end position="17"/>
    </location>
    <ligand>
        <name>ATP</name>
        <dbReference type="ChEBI" id="CHEBI:30616"/>
    </ligand>
</feature>
<dbReference type="HAMAP" id="MF_01633">
    <property type="entry name" value="QueC"/>
    <property type="match status" value="1"/>
</dbReference>
<sequence length="226" mass="24005">MKCLVLLSGGIDSTTCLALGVKKYGPSELLAVTAYYGQKHAKELQAARNVAAYYGVAHREIDVSQAFTLSDCPLLAGRKGAIAHTSYSDQLAAKGGAGTLDTYVPFRNGLFLSFAAALAVSVHASCIYYGAHADDAAGRAYPDCTPEFEQAMATAIYEGSGKTCRLEAPLLQWNKAQVVRQGLQLQAPYHLTWSCYEGREKPCGLCGTCRDRAAAFAANGVPDPAL</sequence>
<organism evidence="11 12">
    <name type="scientific">Megasphaera lornae</name>
    <dbReference type="NCBI Taxonomy" id="1000568"/>
    <lineage>
        <taxon>Bacteria</taxon>
        <taxon>Bacillati</taxon>
        <taxon>Bacillota</taxon>
        <taxon>Negativicutes</taxon>
        <taxon>Veillonellales</taxon>
        <taxon>Veillonellaceae</taxon>
        <taxon>Megasphaera</taxon>
    </lineage>
</organism>
<dbReference type="CDD" id="cd01995">
    <property type="entry name" value="QueC-like"/>
    <property type="match status" value="1"/>
</dbReference>
<dbReference type="Proteomes" id="UP000004018">
    <property type="component" value="Unassembled WGS sequence"/>
</dbReference>
<dbReference type="SUPFAM" id="SSF52402">
    <property type="entry name" value="Adenine nucleotide alpha hydrolases-like"/>
    <property type="match status" value="1"/>
</dbReference>
<dbReference type="RefSeq" id="WP_007391531.1">
    <property type="nucleotide sequence ID" value="NZ_AFIJ01000038.1"/>
</dbReference>
<keyword evidence="6 10" id="KW-0067">ATP-binding</keyword>
<dbReference type="Gene3D" id="3.40.50.620">
    <property type="entry name" value="HUPs"/>
    <property type="match status" value="1"/>
</dbReference>
<gene>
    <name evidence="10" type="primary">queC</name>
    <name evidence="11" type="ORF">HMPREF1039_0897</name>
</gene>
<dbReference type="Pfam" id="PF06508">
    <property type="entry name" value="QueC"/>
    <property type="match status" value="1"/>
</dbReference>
<reference evidence="11 12" key="1">
    <citation type="submission" date="2011-04" db="EMBL/GenBank/DDBJ databases">
        <authorList>
            <person name="Harkins D.M."/>
            <person name="Madupu R."/>
            <person name="Durkin A.S."/>
            <person name="Torralba M."/>
            <person name="Methe B."/>
            <person name="Sutton G.G."/>
            <person name="Nelson K.E."/>
        </authorList>
    </citation>
    <scope>NUCLEOTIDE SEQUENCE [LARGE SCALE GENOMIC DNA]</scope>
    <source>
        <strain evidence="11 12">UPII 199-6</strain>
    </source>
</reference>
<evidence type="ECO:0000256" key="6">
    <source>
        <dbReference type="ARBA" id="ARBA00022840"/>
    </source>
</evidence>
<evidence type="ECO:0000256" key="1">
    <source>
        <dbReference type="ARBA" id="ARBA00005061"/>
    </source>
</evidence>
<dbReference type="PIRSF" id="PIRSF006293">
    <property type="entry name" value="ExsB"/>
    <property type="match status" value="1"/>
</dbReference>
<keyword evidence="5 10" id="KW-0862">Zinc</keyword>
<dbReference type="InterPro" id="IPR018317">
    <property type="entry name" value="QueC"/>
</dbReference>
<comment type="similarity">
    <text evidence="7 10">Belongs to the QueC family.</text>
</comment>
<dbReference type="EC" id="6.3.4.20" evidence="8 10"/>
<evidence type="ECO:0000256" key="10">
    <source>
        <dbReference type="HAMAP-Rule" id="MF_01633"/>
    </source>
</evidence>
<evidence type="ECO:0000313" key="11">
    <source>
        <dbReference type="EMBL" id="EGL39365.1"/>
    </source>
</evidence>
<dbReference type="PANTHER" id="PTHR42914:SF1">
    <property type="entry name" value="7-CYANO-7-DEAZAGUANINE SYNTHASE"/>
    <property type="match status" value="1"/>
</dbReference>
<comment type="function">
    <text evidence="10">Catalyzes the ATP-dependent conversion of 7-carboxy-7-deazaguanine (CDG) to 7-cyano-7-deazaguanine (preQ(0)).</text>
</comment>
<name>A0ABN0CYP0_9FIRM</name>
<keyword evidence="2 10" id="KW-0436">Ligase</keyword>
<protein>
    <recommendedName>
        <fullName evidence="8 10">7-cyano-7-deazaguanine synthase</fullName>
        <ecNumber evidence="8 10">6.3.4.20</ecNumber>
    </recommendedName>
    <alternativeName>
        <fullName evidence="10">7-cyano-7-carbaguanine synthase</fullName>
    </alternativeName>
    <alternativeName>
        <fullName evidence="10">PreQ(0) synthase</fullName>
    </alternativeName>
    <alternativeName>
        <fullName evidence="10">Queuosine biosynthesis protein QueC</fullName>
    </alternativeName>
</protein>
<evidence type="ECO:0000256" key="3">
    <source>
        <dbReference type="ARBA" id="ARBA00022723"/>
    </source>
</evidence>
<feature type="binding site" evidence="10">
    <location>
        <position position="209"/>
    </location>
    <ligand>
        <name>Zn(2+)</name>
        <dbReference type="ChEBI" id="CHEBI:29105"/>
    </ligand>
</feature>
<feature type="binding site" evidence="10">
    <location>
        <position position="195"/>
    </location>
    <ligand>
        <name>Zn(2+)</name>
        <dbReference type="ChEBI" id="CHEBI:29105"/>
    </ligand>
</feature>
<evidence type="ECO:0000256" key="2">
    <source>
        <dbReference type="ARBA" id="ARBA00022598"/>
    </source>
</evidence>
<comment type="catalytic activity">
    <reaction evidence="9 10">
        <text>7-carboxy-7-carbaguanine + NH4(+) + 2 ATP = 7-cyano-7-carbaguanine + 2 AMP + 2 diphosphate + 2 H(+)</text>
        <dbReference type="Rhea" id="RHEA:27982"/>
        <dbReference type="ChEBI" id="CHEBI:15378"/>
        <dbReference type="ChEBI" id="CHEBI:28938"/>
        <dbReference type="ChEBI" id="CHEBI:30616"/>
        <dbReference type="ChEBI" id="CHEBI:33019"/>
        <dbReference type="ChEBI" id="CHEBI:45075"/>
        <dbReference type="ChEBI" id="CHEBI:61036"/>
        <dbReference type="ChEBI" id="CHEBI:456215"/>
        <dbReference type="EC" id="6.3.4.20"/>
    </reaction>
</comment>
<proteinExistence type="inferred from homology"/>
<evidence type="ECO:0000256" key="7">
    <source>
        <dbReference type="ARBA" id="ARBA00037993"/>
    </source>
</evidence>
<evidence type="ECO:0000256" key="9">
    <source>
        <dbReference type="ARBA" id="ARBA00047890"/>
    </source>
</evidence>
<comment type="caution">
    <text evidence="11">The sequence shown here is derived from an EMBL/GenBank/DDBJ whole genome shotgun (WGS) entry which is preliminary data.</text>
</comment>
<keyword evidence="12" id="KW-1185">Reference proteome</keyword>
<keyword evidence="4 10" id="KW-0547">Nucleotide-binding</keyword>
<comment type="pathway">
    <text evidence="1 10">Purine metabolism; 7-cyano-7-deazaguanine biosynthesis.</text>
</comment>
<evidence type="ECO:0000256" key="4">
    <source>
        <dbReference type="ARBA" id="ARBA00022741"/>
    </source>
</evidence>
<evidence type="ECO:0000313" key="12">
    <source>
        <dbReference type="Proteomes" id="UP000004018"/>
    </source>
</evidence>